<gene>
    <name evidence="1" type="ORF">N1851_017355</name>
</gene>
<protein>
    <submittedName>
        <fullName evidence="1">Uncharacterized protein</fullName>
    </submittedName>
</protein>
<comment type="caution">
    <text evidence="1">The sequence shown here is derived from an EMBL/GenBank/DDBJ whole genome shotgun (WGS) entry which is preliminary data.</text>
</comment>
<evidence type="ECO:0000313" key="1">
    <source>
        <dbReference type="EMBL" id="KAK0144269.1"/>
    </source>
</evidence>
<dbReference type="SUPFAM" id="SSF54001">
    <property type="entry name" value="Cysteine proteinases"/>
    <property type="match status" value="1"/>
</dbReference>
<dbReference type="AlphaFoldDB" id="A0AA47MPU7"/>
<dbReference type="Proteomes" id="UP001174136">
    <property type="component" value="Unassembled WGS sequence"/>
</dbReference>
<name>A0AA47MPU7_MERPO</name>
<sequence>MSVACNHISDFKLESNLLNCFEVKEPYTAANLAKELGSIATEWTISDKIVACVSRVGDSGSVQTSSSVGSAPASAPPPWQVVVPGCSLREAICHLLIQVSSLWSLPPGTCEEMAVVFQQTQRLFCSSFLWVRVAMSILACLEQVLGPRERLVGALFMAPHLITHYVSYLLALSVARLVPDQLEATQGDLMRLIHSHLFLASIVLGFRHPGIAGSELHEVEMTGPPANTAAVFSEPRCSASVEGQLKAENKCRSGRSKTQLGQEKKLRLPNIGNTCFLNSALQGLYGLPCFCSDITRQEALWSPQGGTTLKLLSSSREPDP</sequence>
<accession>A0AA47MPU7</accession>
<dbReference type="Gene3D" id="3.90.70.10">
    <property type="entry name" value="Cysteine proteinases"/>
    <property type="match status" value="1"/>
</dbReference>
<reference evidence="1" key="1">
    <citation type="journal article" date="2023" name="Front. Mar. Sci.">
        <title>A new Merluccius polli reference genome to investigate the effects of global change in West African waters.</title>
        <authorList>
            <person name="Mateo J.L."/>
            <person name="Blanco-Fernandez C."/>
            <person name="Garcia-Vazquez E."/>
            <person name="Machado-Schiaffino G."/>
        </authorList>
    </citation>
    <scope>NUCLEOTIDE SEQUENCE</scope>
    <source>
        <strain evidence="1">C29</strain>
        <tissue evidence="1">Fin</tissue>
    </source>
</reference>
<proteinExistence type="predicted"/>
<dbReference type="InterPro" id="IPR038765">
    <property type="entry name" value="Papain-like_cys_pep_sf"/>
</dbReference>
<evidence type="ECO:0000313" key="2">
    <source>
        <dbReference type="Proteomes" id="UP001174136"/>
    </source>
</evidence>
<keyword evidence="2" id="KW-1185">Reference proteome</keyword>
<organism evidence="1 2">
    <name type="scientific">Merluccius polli</name>
    <name type="common">Benguela hake</name>
    <name type="synonym">Merluccius cadenati</name>
    <dbReference type="NCBI Taxonomy" id="89951"/>
    <lineage>
        <taxon>Eukaryota</taxon>
        <taxon>Metazoa</taxon>
        <taxon>Chordata</taxon>
        <taxon>Craniata</taxon>
        <taxon>Vertebrata</taxon>
        <taxon>Euteleostomi</taxon>
        <taxon>Actinopterygii</taxon>
        <taxon>Neopterygii</taxon>
        <taxon>Teleostei</taxon>
        <taxon>Neoteleostei</taxon>
        <taxon>Acanthomorphata</taxon>
        <taxon>Zeiogadaria</taxon>
        <taxon>Gadariae</taxon>
        <taxon>Gadiformes</taxon>
        <taxon>Gadoidei</taxon>
        <taxon>Merlucciidae</taxon>
        <taxon>Merluccius</taxon>
    </lineage>
</organism>
<dbReference type="EMBL" id="JAOPHQ010003145">
    <property type="protein sequence ID" value="KAK0144269.1"/>
    <property type="molecule type" value="Genomic_DNA"/>
</dbReference>